<dbReference type="EMBL" id="CAJVPP010011155">
    <property type="protein sequence ID" value="CAG8713216.1"/>
    <property type="molecule type" value="Genomic_DNA"/>
</dbReference>
<feature type="region of interest" description="Disordered" evidence="1">
    <location>
        <begin position="79"/>
        <end position="104"/>
    </location>
</feature>
<accession>A0A9N9N903</accession>
<keyword evidence="2" id="KW-1133">Transmembrane helix</keyword>
<sequence>TDELLILDIANEAEYKWVTTIDKPVPNSNSTNSTNPIVPNPKPGRVKVVLLIGIGLVSLGLISGGIFYFWYINKRRNNQNGGNNDNVQNHDRVLEIPSDAMTRK</sequence>
<keyword evidence="4" id="KW-1185">Reference proteome</keyword>
<feature type="non-terminal residue" evidence="3">
    <location>
        <position position="1"/>
    </location>
</feature>
<name>A0A9N9N903_FUNMO</name>
<keyword evidence="2" id="KW-0812">Transmembrane</keyword>
<dbReference type="Proteomes" id="UP000789375">
    <property type="component" value="Unassembled WGS sequence"/>
</dbReference>
<feature type="transmembrane region" description="Helical" evidence="2">
    <location>
        <begin position="48"/>
        <end position="71"/>
    </location>
</feature>
<dbReference type="AlphaFoldDB" id="A0A9N9N903"/>
<comment type="caution">
    <text evidence="3">The sequence shown here is derived from an EMBL/GenBank/DDBJ whole genome shotgun (WGS) entry which is preliminary data.</text>
</comment>
<evidence type="ECO:0000256" key="1">
    <source>
        <dbReference type="SAM" id="MobiDB-lite"/>
    </source>
</evidence>
<evidence type="ECO:0000256" key="2">
    <source>
        <dbReference type="SAM" id="Phobius"/>
    </source>
</evidence>
<organism evidence="3 4">
    <name type="scientific">Funneliformis mosseae</name>
    <name type="common">Endomycorrhizal fungus</name>
    <name type="synonym">Glomus mosseae</name>
    <dbReference type="NCBI Taxonomy" id="27381"/>
    <lineage>
        <taxon>Eukaryota</taxon>
        <taxon>Fungi</taxon>
        <taxon>Fungi incertae sedis</taxon>
        <taxon>Mucoromycota</taxon>
        <taxon>Glomeromycotina</taxon>
        <taxon>Glomeromycetes</taxon>
        <taxon>Glomerales</taxon>
        <taxon>Glomeraceae</taxon>
        <taxon>Funneliformis</taxon>
    </lineage>
</organism>
<evidence type="ECO:0000313" key="4">
    <source>
        <dbReference type="Proteomes" id="UP000789375"/>
    </source>
</evidence>
<protein>
    <submittedName>
        <fullName evidence="3">641_t:CDS:1</fullName>
    </submittedName>
</protein>
<keyword evidence="2" id="KW-0472">Membrane</keyword>
<gene>
    <name evidence="3" type="ORF">FMOSSE_LOCUS14459</name>
</gene>
<reference evidence="3" key="1">
    <citation type="submission" date="2021-06" db="EMBL/GenBank/DDBJ databases">
        <authorList>
            <person name="Kallberg Y."/>
            <person name="Tangrot J."/>
            <person name="Rosling A."/>
        </authorList>
    </citation>
    <scope>NUCLEOTIDE SEQUENCE</scope>
    <source>
        <strain evidence="3">87-6 pot B 2015</strain>
    </source>
</reference>
<proteinExistence type="predicted"/>
<evidence type="ECO:0000313" key="3">
    <source>
        <dbReference type="EMBL" id="CAG8713216.1"/>
    </source>
</evidence>